<evidence type="ECO:0000259" key="7">
    <source>
        <dbReference type="PROSITE" id="PS51164"/>
    </source>
</evidence>
<keyword evidence="3 6" id="KW-0732">Signal</keyword>
<feature type="signal peptide" evidence="6">
    <location>
        <begin position="1"/>
        <end position="16"/>
    </location>
</feature>
<dbReference type="SUPFAM" id="SSF54373">
    <property type="entry name" value="FAD-linked reductases, C-terminal domain"/>
    <property type="match status" value="1"/>
</dbReference>
<dbReference type="PROSITE" id="PS51164">
    <property type="entry name" value="CBM1_2"/>
    <property type="match status" value="1"/>
</dbReference>
<reference evidence="8 9" key="1">
    <citation type="submission" date="2015-03" db="EMBL/GenBank/DDBJ databases">
        <authorList>
            <person name="Radwan O."/>
            <person name="Al-Naeli F.A."/>
            <person name="Rendon G.A."/>
            <person name="Fields C."/>
        </authorList>
    </citation>
    <scope>NUCLEOTIDE SEQUENCE [LARGE SCALE GENOMIC DNA]</scope>
    <source>
        <strain evidence="8">CR-DP1</strain>
    </source>
</reference>
<dbReference type="InterPro" id="IPR015920">
    <property type="entry name" value="Cellobiose_DH-like_cyt"/>
</dbReference>
<protein>
    <recommendedName>
        <fullName evidence="7">CBM1 domain-containing protein</fullName>
    </recommendedName>
</protein>
<dbReference type="PANTHER" id="PTHR47190">
    <property type="entry name" value="DEHYDROGENASE, PUTATIVE-RELATED"/>
    <property type="match status" value="1"/>
</dbReference>
<dbReference type="InterPro" id="IPR000254">
    <property type="entry name" value="CBD"/>
</dbReference>
<gene>
    <name evidence="8" type="ORF">TD95_000828</name>
</gene>
<sequence>MSLVILFFAYLGLCLAQYTATKYTDENTGIIFNAWSAPDGATSGYLTIGIALPQDALDTDANEFIGILKCASPNGKGTGWCGISIGGPMTQNLLLTIYPQHEDILTSFMYATGYVMPEAYTGDAFITQISSNITDDGYELIYRCQNCLSWNQNGQESSASTSSGSVIIGWCHGYDSPTNAECPAELSLVQHNTQGIFAAAFNSEAVDPSYTSWTALATSTVTGNCGGSSATVTATATSSTALSTTVTGVPIPTETFDYIVIGSGAGGIPLADRLSEAGKSVLLIEKGPPSSARWGGTIKPDWLADSNLTRFDVPGLCNQIWVDSEGIACRDTDQMAGCVVGGGTAVNAGLWWKPYSLDWDYIFPEGWKADDMQAATDTAFNRIPGTTIPSEDGTLYLQQGFDIISSALNNSGWTSVNALESPDAKNHTYTHTPYMFSHGERGGPMATYLVSASARDNFKLWTGTSVKRVIRQGGHVTGVEVEPYIPGGYSGVVNVTAGSGRVVLSAGTFGSAKILLRSGIGPSDQLAIVKSSTDGPTMIDSKSWIPLPVGSNLEDHTNTDIVVSHPDVEFYDFYAAYQSPITSDKELYLNERSGILAQSAPNIGPIFFDEIEGADGVVRQLQWTARVEGGHGFTSNTSMVLSQYLGRGSKSRGRMTITRSLNTIVSDAPYLKDKEDVLAVIQGIKNLKAALDKVEGLNYTYPAPGTSVEDFVNEMVVSYSNRRSNHWIGTNKMGTDDGRFGGSAVVDTNTKVYGTDNLFVVDASIFPGMVTTNPTSYIVTVAEHAAGKILALPETKGLSKYSQCGGERWNGDSYCEEPYTCTYQNDFYWQCLD</sequence>
<dbReference type="GO" id="GO:0016614">
    <property type="term" value="F:oxidoreductase activity, acting on CH-OH group of donors"/>
    <property type="evidence" value="ECO:0007669"/>
    <property type="project" value="InterPro"/>
</dbReference>
<evidence type="ECO:0000256" key="2">
    <source>
        <dbReference type="ARBA" id="ARBA00022630"/>
    </source>
</evidence>
<dbReference type="PANTHER" id="PTHR47190:SF2">
    <property type="entry name" value="CELLOBIOSE DEHYDROGENASE (AFU_ORTHOLOGUE AFUA_2G17620)"/>
    <property type="match status" value="1"/>
</dbReference>
<dbReference type="SUPFAM" id="SSF51905">
    <property type="entry name" value="FAD/NAD(P)-binding domain"/>
    <property type="match status" value="1"/>
</dbReference>
<dbReference type="GO" id="GO:0005975">
    <property type="term" value="P:carbohydrate metabolic process"/>
    <property type="evidence" value="ECO:0007669"/>
    <property type="project" value="InterPro"/>
</dbReference>
<evidence type="ECO:0000256" key="6">
    <source>
        <dbReference type="SAM" id="SignalP"/>
    </source>
</evidence>
<dbReference type="InterPro" id="IPR000172">
    <property type="entry name" value="GMC_OxRdtase_N"/>
</dbReference>
<accession>A0A0F4ZL77</accession>
<evidence type="ECO:0000256" key="1">
    <source>
        <dbReference type="ARBA" id="ARBA00010790"/>
    </source>
</evidence>
<evidence type="ECO:0000313" key="8">
    <source>
        <dbReference type="EMBL" id="KKA30608.1"/>
    </source>
</evidence>
<dbReference type="GO" id="GO:0050660">
    <property type="term" value="F:flavin adenine dinucleotide binding"/>
    <property type="evidence" value="ECO:0007669"/>
    <property type="project" value="InterPro"/>
</dbReference>
<dbReference type="InterPro" id="IPR035971">
    <property type="entry name" value="CBD_sf"/>
</dbReference>
<dbReference type="SMART" id="SM00236">
    <property type="entry name" value="fCBD"/>
    <property type="match status" value="1"/>
</dbReference>
<dbReference type="Gene3D" id="3.30.410.10">
    <property type="entry name" value="Cholesterol Oxidase, domain 2"/>
    <property type="match status" value="1"/>
</dbReference>
<comment type="similarity">
    <text evidence="1 5">Belongs to the GMC oxidoreductase family.</text>
</comment>
<keyword evidence="4" id="KW-0560">Oxidoreductase</keyword>
<proteinExistence type="inferred from homology"/>
<dbReference type="Pfam" id="PF00732">
    <property type="entry name" value="GMC_oxred_N"/>
    <property type="match status" value="1"/>
</dbReference>
<dbReference type="GO" id="GO:0005576">
    <property type="term" value="C:extracellular region"/>
    <property type="evidence" value="ECO:0007669"/>
    <property type="project" value="InterPro"/>
</dbReference>
<dbReference type="PROSITE" id="PS00562">
    <property type="entry name" value="CBM1_1"/>
    <property type="match status" value="1"/>
</dbReference>
<evidence type="ECO:0000256" key="3">
    <source>
        <dbReference type="ARBA" id="ARBA00022729"/>
    </source>
</evidence>
<keyword evidence="5" id="KW-0274">FAD</keyword>
<dbReference type="SUPFAM" id="SSF57180">
    <property type="entry name" value="Cellulose-binding domain"/>
    <property type="match status" value="1"/>
</dbReference>
<dbReference type="AlphaFoldDB" id="A0A0F4ZL77"/>
<name>A0A0F4ZL77_9PEZI</name>
<feature type="chain" id="PRO_5002482954" description="CBM1 domain-containing protein" evidence="6">
    <location>
        <begin position="17"/>
        <end position="833"/>
    </location>
</feature>
<evidence type="ECO:0000313" key="9">
    <source>
        <dbReference type="Proteomes" id="UP000033483"/>
    </source>
</evidence>
<dbReference type="Pfam" id="PF16010">
    <property type="entry name" value="CDH-cyt"/>
    <property type="match status" value="1"/>
</dbReference>
<dbReference type="InterPro" id="IPR036188">
    <property type="entry name" value="FAD/NAD-bd_sf"/>
</dbReference>
<dbReference type="CDD" id="cd09630">
    <property type="entry name" value="CDH_like_cytochrome"/>
    <property type="match status" value="1"/>
</dbReference>
<comment type="caution">
    <text evidence="8">The sequence shown here is derived from an EMBL/GenBank/DDBJ whole genome shotgun (WGS) entry which is preliminary data.</text>
</comment>
<dbReference type="Pfam" id="PF00734">
    <property type="entry name" value="CBM_1"/>
    <property type="match status" value="1"/>
</dbReference>
<dbReference type="PROSITE" id="PS00623">
    <property type="entry name" value="GMC_OXRED_1"/>
    <property type="match status" value="1"/>
</dbReference>
<dbReference type="GO" id="GO:0030248">
    <property type="term" value="F:cellulose binding"/>
    <property type="evidence" value="ECO:0007669"/>
    <property type="project" value="InterPro"/>
</dbReference>
<dbReference type="InterPro" id="IPR007867">
    <property type="entry name" value="GMC_OxRtase_C"/>
</dbReference>
<organism evidence="8 9">
    <name type="scientific">Thielaviopsis punctulata</name>
    <dbReference type="NCBI Taxonomy" id="72032"/>
    <lineage>
        <taxon>Eukaryota</taxon>
        <taxon>Fungi</taxon>
        <taxon>Dikarya</taxon>
        <taxon>Ascomycota</taxon>
        <taxon>Pezizomycotina</taxon>
        <taxon>Sordariomycetes</taxon>
        <taxon>Hypocreomycetidae</taxon>
        <taxon>Microascales</taxon>
        <taxon>Ceratocystidaceae</taxon>
        <taxon>Thielaviopsis</taxon>
    </lineage>
</organism>
<dbReference type="FunFam" id="2.60.40.1210:FF:000004">
    <property type="entry name" value="Cellobiose dehydrogenase"/>
    <property type="match status" value="1"/>
</dbReference>
<dbReference type="Pfam" id="PF05199">
    <property type="entry name" value="GMC_oxred_C"/>
    <property type="match status" value="1"/>
</dbReference>
<dbReference type="InterPro" id="IPR053208">
    <property type="entry name" value="GMC_Oxidoreductase_CD"/>
</dbReference>
<dbReference type="Proteomes" id="UP000033483">
    <property type="component" value="Unassembled WGS sequence"/>
</dbReference>
<dbReference type="InterPro" id="IPR003953">
    <property type="entry name" value="FAD-dep_OxRdtase_2_FAD-bd"/>
</dbReference>
<evidence type="ECO:0000256" key="5">
    <source>
        <dbReference type="RuleBase" id="RU003968"/>
    </source>
</evidence>
<feature type="domain" description="CBM1" evidence="7">
    <location>
        <begin position="796"/>
        <end position="832"/>
    </location>
</feature>
<dbReference type="EMBL" id="LAEV01000350">
    <property type="protein sequence ID" value="KKA30608.1"/>
    <property type="molecule type" value="Genomic_DNA"/>
</dbReference>
<keyword evidence="2 5" id="KW-0285">Flavoprotein</keyword>
<dbReference type="OrthoDB" id="413885at2759"/>
<evidence type="ECO:0000256" key="4">
    <source>
        <dbReference type="ARBA" id="ARBA00023002"/>
    </source>
</evidence>
<keyword evidence="9" id="KW-1185">Reference proteome</keyword>
<dbReference type="Gene3D" id="3.50.50.60">
    <property type="entry name" value="FAD/NAD(P)-binding domain"/>
    <property type="match status" value="1"/>
</dbReference>
<dbReference type="Gene3D" id="2.60.40.1210">
    <property type="entry name" value="Cellobiose dehydrogenase, cytochrome domain"/>
    <property type="match status" value="1"/>
</dbReference>
<dbReference type="SUPFAM" id="SSF49344">
    <property type="entry name" value="CBD9-like"/>
    <property type="match status" value="1"/>
</dbReference>
<dbReference type="Pfam" id="PF00890">
    <property type="entry name" value="FAD_binding_2"/>
    <property type="match status" value="1"/>
</dbReference>